<dbReference type="PANTHER" id="PTHR46796">
    <property type="entry name" value="HTH-TYPE TRANSCRIPTIONAL ACTIVATOR RHAS-RELATED"/>
    <property type="match status" value="1"/>
</dbReference>
<gene>
    <name evidence="6" type="ORF">PPEP_b0129</name>
</gene>
<dbReference type="InterPro" id="IPR050204">
    <property type="entry name" value="AraC_XylS_family_regulators"/>
</dbReference>
<evidence type="ECO:0000256" key="3">
    <source>
        <dbReference type="ARBA" id="ARBA00023159"/>
    </source>
</evidence>
<dbReference type="PRINTS" id="PR00032">
    <property type="entry name" value="HTHARAC"/>
</dbReference>
<dbReference type="Pfam" id="PF12833">
    <property type="entry name" value="HTH_18"/>
    <property type="match status" value="1"/>
</dbReference>
<name>A0A8I0MZY8_9GAMM</name>
<keyword evidence="3" id="KW-0010">Activator</keyword>
<evidence type="ECO:0000256" key="2">
    <source>
        <dbReference type="ARBA" id="ARBA00023125"/>
    </source>
</evidence>
<dbReference type="InterPro" id="IPR020449">
    <property type="entry name" value="Tscrpt_reg_AraC-type_HTH"/>
</dbReference>
<dbReference type="InterPro" id="IPR018060">
    <property type="entry name" value="HTH_AraC"/>
</dbReference>
<sequence>MQHAKFSFHRDLGGLEVLHNIDKKEDFGRHSHSGYTLALVESGAQKFYRSGGEHVAQQHSIILINAEQVHDCRKASAGPSSYRSLYPTPELFNQLLGSGSAIAPFFQDAVVHDPTLVQLMNATFNVLESENGLLAKQSQLVALLSYLSQKQGNVRLEGKQKSVKARIRTAQQFLLDNLFEEVSLDKLASLVDMSPFYFIRVFKSQTGLTPHAFQIQHRLNHAKALMRCGKSVAHAALTVGFYDQSHFNRHFKKNMGITPSQYSKAC</sequence>
<proteinExistence type="predicted"/>
<dbReference type="RefSeq" id="WP_147390039.1">
    <property type="nucleotide sequence ID" value="NZ_AQHF01000033.1"/>
</dbReference>
<dbReference type="Pfam" id="PF02311">
    <property type="entry name" value="AraC_binding"/>
    <property type="match status" value="1"/>
</dbReference>
<dbReference type="InterPro" id="IPR003313">
    <property type="entry name" value="AraC-bd"/>
</dbReference>
<dbReference type="SUPFAM" id="SSF51215">
    <property type="entry name" value="Regulatory protein AraC"/>
    <property type="match status" value="1"/>
</dbReference>
<dbReference type="SMART" id="SM00342">
    <property type="entry name" value="HTH_ARAC"/>
    <property type="match status" value="1"/>
</dbReference>
<keyword evidence="2" id="KW-0238">DNA-binding</keyword>
<dbReference type="EMBL" id="AQHF01000033">
    <property type="protein sequence ID" value="MBE0348402.1"/>
    <property type="molecule type" value="Genomic_DNA"/>
</dbReference>
<reference evidence="6 7" key="1">
    <citation type="submission" date="2015-06" db="EMBL/GenBank/DDBJ databases">
        <title>Genome sequence of Pseudoalteromonas peptidolytica.</title>
        <authorList>
            <person name="Xie B.-B."/>
            <person name="Rong J.-C."/>
            <person name="Qin Q.-L."/>
            <person name="Zhang Y.-Z."/>
        </authorList>
    </citation>
    <scope>NUCLEOTIDE SEQUENCE [LARGE SCALE GENOMIC DNA]</scope>
    <source>
        <strain evidence="6 7">F12-50-A1</strain>
    </source>
</reference>
<protein>
    <recommendedName>
        <fullName evidence="5">HTH araC/xylS-type domain-containing protein</fullName>
    </recommendedName>
</protein>
<comment type="caution">
    <text evidence="6">The sequence shown here is derived from an EMBL/GenBank/DDBJ whole genome shotgun (WGS) entry which is preliminary data.</text>
</comment>
<keyword evidence="1" id="KW-0805">Transcription regulation</keyword>
<accession>A0A8I0MZY8</accession>
<evidence type="ECO:0000313" key="6">
    <source>
        <dbReference type="EMBL" id="MBE0348402.1"/>
    </source>
</evidence>
<dbReference type="AlphaFoldDB" id="A0A8I0MZY8"/>
<evidence type="ECO:0000259" key="5">
    <source>
        <dbReference type="PROSITE" id="PS01124"/>
    </source>
</evidence>
<dbReference type="PROSITE" id="PS01124">
    <property type="entry name" value="HTH_ARAC_FAMILY_2"/>
    <property type="match status" value="1"/>
</dbReference>
<keyword evidence="7" id="KW-1185">Reference proteome</keyword>
<dbReference type="Gene3D" id="1.10.10.60">
    <property type="entry name" value="Homeodomain-like"/>
    <property type="match status" value="2"/>
</dbReference>
<dbReference type="InterPro" id="IPR037923">
    <property type="entry name" value="HTH-like"/>
</dbReference>
<dbReference type="GO" id="GO:0043565">
    <property type="term" value="F:sequence-specific DNA binding"/>
    <property type="evidence" value="ECO:0007669"/>
    <property type="project" value="InterPro"/>
</dbReference>
<dbReference type="Proteomes" id="UP000660708">
    <property type="component" value="Unassembled WGS sequence"/>
</dbReference>
<evidence type="ECO:0000313" key="7">
    <source>
        <dbReference type="Proteomes" id="UP000660708"/>
    </source>
</evidence>
<evidence type="ECO:0000256" key="4">
    <source>
        <dbReference type="ARBA" id="ARBA00023163"/>
    </source>
</evidence>
<dbReference type="GO" id="GO:0003700">
    <property type="term" value="F:DNA-binding transcription factor activity"/>
    <property type="evidence" value="ECO:0007669"/>
    <property type="project" value="InterPro"/>
</dbReference>
<organism evidence="6 7">
    <name type="scientific">Pseudoalteromonas peptidolytica F12-50-A1</name>
    <dbReference type="NCBI Taxonomy" id="1315280"/>
    <lineage>
        <taxon>Bacteria</taxon>
        <taxon>Pseudomonadati</taxon>
        <taxon>Pseudomonadota</taxon>
        <taxon>Gammaproteobacteria</taxon>
        <taxon>Alteromonadales</taxon>
        <taxon>Pseudoalteromonadaceae</taxon>
        <taxon>Pseudoalteromonas</taxon>
    </lineage>
</organism>
<dbReference type="PANTHER" id="PTHR46796:SF2">
    <property type="entry name" value="TRANSCRIPTIONAL REGULATORY PROTEIN"/>
    <property type="match status" value="1"/>
</dbReference>
<dbReference type="InterPro" id="IPR009057">
    <property type="entry name" value="Homeodomain-like_sf"/>
</dbReference>
<feature type="domain" description="HTH araC/xylS-type" evidence="5">
    <location>
        <begin position="168"/>
        <end position="265"/>
    </location>
</feature>
<evidence type="ECO:0000256" key="1">
    <source>
        <dbReference type="ARBA" id="ARBA00023015"/>
    </source>
</evidence>
<dbReference type="SUPFAM" id="SSF46689">
    <property type="entry name" value="Homeodomain-like"/>
    <property type="match status" value="2"/>
</dbReference>
<keyword evidence="4" id="KW-0804">Transcription</keyword>